<dbReference type="InterPro" id="IPR018306">
    <property type="entry name" value="Phage_T5_Orf172_DNA-bd"/>
</dbReference>
<name>A0ABV3ERK1_9ACTN</name>
<evidence type="ECO:0000313" key="2">
    <source>
        <dbReference type="EMBL" id="MEU9578824.1"/>
    </source>
</evidence>
<organism evidence="2 3">
    <name type="scientific">Streptomyces chilikensis</name>
    <dbReference type="NCBI Taxonomy" id="1194079"/>
    <lineage>
        <taxon>Bacteria</taxon>
        <taxon>Bacillati</taxon>
        <taxon>Actinomycetota</taxon>
        <taxon>Actinomycetes</taxon>
        <taxon>Kitasatosporales</taxon>
        <taxon>Streptomycetaceae</taxon>
        <taxon>Streptomyces</taxon>
    </lineage>
</organism>
<accession>A0ABV3ERK1</accession>
<dbReference type="Proteomes" id="UP001551584">
    <property type="component" value="Unassembled WGS sequence"/>
</dbReference>
<dbReference type="RefSeq" id="WP_359273232.1">
    <property type="nucleotide sequence ID" value="NZ_JBEZNA010000034.1"/>
</dbReference>
<gene>
    <name evidence="2" type="ORF">AB0D95_16435</name>
</gene>
<dbReference type="SMART" id="SM00974">
    <property type="entry name" value="T5orf172"/>
    <property type="match status" value="1"/>
</dbReference>
<dbReference type="EMBL" id="JBEZNA010000034">
    <property type="protein sequence ID" value="MEU9578824.1"/>
    <property type="molecule type" value="Genomic_DNA"/>
</dbReference>
<evidence type="ECO:0000313" key="3">
    <source>
        <dbReference type="Proteomes" id="UP001551584"/>
    </source>
</evidence>
<sequence>MGQTFIVRLDVAGHRIDDVSISHGLVGGERRDAPTFGTDIDVPSVVELLDLVASGAVSATEARDSLSRIAIAIKDHKNREYERLLELMEQTSVPRPARRKQLDSRWVYAIAAENKPNVLKIGVATDIEKRMKGLQIGTPTPLVLHWSSRGGYALERHLHEVFRDKQVSSEWFDFGRSKESITKIAAAAGSFLAQFPEQAKEA</sequence>
<protein>
    <submittedName>
        <fullName evidence="2">GIY-YIG nuclease family protein</fullName>
    </submittedName>
</protein>
<comment type="caution">
    <text evidence="2">The sequence shown here is derived from an EMBL/GenBank/DDBJ whole genome shotgun (WGS) entry which is preliminary data.</text>
</comment>
<reference evidence="2 3" key="1">
    <citation type="submission" date="2024-06" db="EMBL/GenBank/DDBJ databases">
        <title>The Natural Products Discovery Center: Release of the First 8490 Sequenced Strains for Exploring Actinobacteria Biosynthetic Diversity.</title>
        <authorList>
            <person name="Kalkreuter E."/>
            <person name="Kautsar S.A."/>
            <person name="Yang D."/>
            <person name="Bader C.D."/>
            <person name="Teijaro C.N."/>
            <person name="Fluegel L."/>
            <person name="Davis C.M."/>
            <person name="Simpson J.R."/>
            <person name="Lauterbach L."/>
            <person name="Steele A.D."/>
            <person name="Gui C."/>
            <person name="Meng S."/>
            <person name="Li G."/>
            <person name="Viehrig K."/>
            <person name="Ye F."/>
            <person name="Su P."/>
            <person name="Kiefer A.F."/>
            <person name="Nichols A."/>
            <person name="Cepeda A.J."/>
            <person name="Yan W."/>
            <person name="Fan B."/>
            <person name="Jiang Y."/>
            <person name="Adhikari A."/>
            <person name="Zheng C.-J."/>
            <person name="Schuster L."/>
            <person name="Cowan T.M."/>
            <person name="Smanski M.J."/>
            <person name="Chevrette M.G."/>
            <person name="De Carvalho L.P.S."/>
            <person name="Shen B."/>
        </authorList>
    </citation>
    <scope>NUCLEOTIDE SEQUENCE [LARGE SCALE GENOMIC DNA]</scope>
    <source>
        <strain evidence="2 3">NPDC048117</strain>
    </source>
</reference>
<feature type="domain" description="Bacteriophage T5 Orf172 DNA-binding" evidence="1">
    <location>
        <begin position="113"/>
        <end position="188"/>
    </location>
</feature>
<dbReference type="Pfam" id="PF13455">
    <property type="entry name" value="MUG113"/>
    <property type="match status" value="1"/>
</dbReference>
<keyword evidence="3" id="KW-1185">Reference proteome</keyword>
<evidence type="ECO:0000259" key="1">
    <source>
        <dbReference type="SMART" id="SM00974"/>
    </source>
</evidence>
<proteinExistence type="predicted"/>